<reference evidence="1" key="1">
    <citation type="submission" date="2018-05" db="EMBL/GenBank/DDBJ databases">
        <authorList>
            <person name="Lanie J.A."/>
            <person name="Ng W.-L."/>
            <person name="Kazmierczak K.M."/>
            <person name="Andrzejewski T.M."/>
            <person name="Davidsen T.M."/>
            <person name="Wayne K.J."/>
            <person name="Tettelin H."/>
            <person name="Glass J.I."/>
            <person name="Rusch D."/>
            <person name="Podicherti R."/>
            <person name="Tsui H.-C.T."/>
            <person name="Winkler M.E."/>
        </authorList>
    </citation>
    <scope>NUCLEOTIDE SEQUENCE</scope>
</reference>
<evidence type="ECO:0000313" key="1">
    <source>
        <dbReference type="EMBL" id="SVD55180.1"/>
    </source>
</evidence>
<sequence>MDQTIMTSFLNRKKQYDAESELMKELEKKPMSEGQVMDMLTRGFTDYEAATNKRYFEDLILEFKKQDLIVKDSPVTFSQFKKDNPGVIVFRQSTFYQMELGEYERFRNALAPENKAMLIKRAEPIVWKLYEDMPLDLFGQGYPDNVAHYKHGNKITGYGWKVAT</sequence>
<proteinExistence type="predicted"/>
<accession>A0A382W9K1</accession>
<protein>
    <submittedName>
        <fullName evidence="1">Uncharacterized protein</fullName>
    </submittedName>
</protein>
<dbReference type="EMBL" id="UINC01157925">
    <property type="protein sequence ID" value="SVD55180.1"/>
    <property type="molecule type" value="Genomic_DNA"/>
</dbReference>
<organism evidence="1">
    <name type="scientific">marine metagenome</name>
    <dbReference type="NCBI Taxonomy" id="408172"/>
    <lineage>
        <taxon>unclassified sequences</taxon>
        <taxon>metagenomes</taxon>
        <taxon>ecological metagenomes</taxon>
    </lineage>
</organism>
<feature type="non-terminal residue" evidence="1">
    <location>
        <position position="164"/>
    </location>
</feature>
<name>A0A382W9K1_9ZZZZ</name>
<gene>
    <name evidence="1" type="ORF">METZ01_LOCUS408034</name>
</gene>
<dbReference type="AlphaFoldDB" id="A0A382W9K1"/>